<protein>
    <submittedName>
        <fullName evidence="2">Uncharacterized protein</fullName>
    </submittedName>
</protein>
<dbReference type="Proteomes" id="UP000574067">
    <property type="component" value="Unassembled WGS sequence"/>
</dbReference>
<sequence length="155" mass="16285">MNFRIPAAWASLSLYLAATGLLALGDARAADQVVGEYESLLETAGAKRREAEKLAVNGPCKTADQCAVLNFEGLGQCTGISHKEYSLVSATAGAARTAAADYNRLAQQARAMLPASTATSSCNPSGQLWAVQCVASKCVRSEQGFWPTETAKKGR</sequence>
<evidence type="ECO:0000313" key="2">
    <source>
        <dbReference type="EMBL" id="NML16072.1"/>
    </source>
</evidence>
<keyword evidence="3" id="KW-1185">Reference proteome</keyword>
<reference evidence="2 3" key="1">
    <citation type="submission" date="2020-04" db="EMBL/GenBank/DDBJ databases">
        <title>Azohydromonas sp. isolated from soil.</title>
        <authorList>
            <person name="Dahal R.H."/>
        </authorList>
    </citation>
    <scope>NUCLEOTIDE SEQUENCE [LARGE SCALE GENOMIC DNA]</scope>
    <source>
        <strain evidence="2 3">G-1-1-14</strain>
    </source>
</reference>
<keyword evidence="1" id="KW-0732">Signal</keyword>
<feature type="chain" id="PRO_5032361532" evidence="1">
    <location>
        <begin position="30"/>
        <end position="155"/>
    </location>
</feature>
<organism evidence="2 3">
    <name type="scientific">Azohydromonas caseinilytica</name>
    <dbReference type="NCBI Taxonomy" id="2728836"/>
    <lineage>
        <taxon>Bacteria</taxon>
        <taxon>Pseudomonadati</taxon>
        <taxon>Pseudomonadota</taxon>
        <taxon>Betaproteobacteria</taxon>
        <taxon>Burkholderiales</taxon>
        <taxon>Sphaerotilaceae</taxon>
        <taxon>Azohydromonas</taxon>
    </lineage>
</organism>
<proteinExistence type="predicted"/>
<accession>A0A848F9S0</accession>
<gene>
    <name evidence="2" type="ORF">HHL10_13910</name>
</gene>
<evidence type="ECO:0000313" key="3">
    <source>
        <dbReference type="Proteomes" id="UP000574067"/>
    </source>
</evidence>
<dbReference type="RefSeq" id="WP_169160969.1">
    <property type="nucleotide sequence ID" value="NZ_JABBFW010000008.1"/>
</dbReference>
<dbReference type="EMBL" id="JABBFW010000008">
    <property type="protein sequence ID" value="NML16072.1"/>
    <property type="molecule type" value="Genomic_DNA"/>
</dbReference>
<feature type="signal peptide" evidence="1">
    <location>
        <begin position="1"/>
        <end position="29"/>
    </location>
</feature>
<comment type="caution">
    <text evidence="2">The sequence shown here is derived from an EMBL/GenBank/DDBJ whole genome shotgun (WGS) entry which is preliminary data.</text>
</comment>
<evidence type="ECO:0000256" key="1">
    <source>
        <dbReference type="SAM" id="SignalP"/>
    </source>
</evidence>
<dbReference type="AlphaFoldDB" id="A0A848F9S0"/>
<name>A0A848F9S0_9BURK</name>